<dbReference type="AlphaFoldDB" id="A0AB38VY13"/>
<gene>
    <name evidence="1" type="ORF">NCTC949_01487</name>
</gene>
<evidence type="ECO:0000313" key="1">
    <source>
        <dbReference type="EMBL" id="VEH07012.1"/>
    </source>
</evidence>
<evidence type="ECO:0000313" key="2">
    <source>
        <dbReference type="Proteomes" id="UP000271380"/>
    </source>
</evidence>
<accession>A0AB38VY13</accession>
<proteinExistence type="predicted"/>
<sequence>MFLIVACFTKKYLEYEILGRVIRISLMAELWLSWLEAFARR</sequence>
<protein>
    <submittedName>
        <fullName evidence="1">Uncharacterized protein</fullName>
    </submittedName>
</protein>
<reference evidence="1 2" key="1">
    <citation type="submission" date="2018-12" db="EMBL/GenBank/DDBJ databases">
        <authorList>
            <consortium name="Pathogen Informatics"/>
        </authorList>
    </citation>
    <scope>NUCLEOTIDE SEQUENCE [LARGE SCALE GENOMIC DNA]</scope>
    <source>
        <strain evidence="1 2">NCTC949</strain>
    </source>
</reference>
<name>A0AB38VY13_9CORY</name>
<organism evidence="1 2">
    <name type="scientific">Corynebacterium kutscheri</name>
    <dbReference type="NCBI Taxonomy" id="35755"/>
    <lineage>
        <taxon>Bacteria</taxon>
        <taxon>Bacillati</taxon>
        <taxon>Actinomycetota</taxon>
        <taxon>Actinomycetes</taxon>
        <taxon>Mycobacteriales</taxon>
        <taxon>Corynebacteriaceae</taxon>
        <taxon>Corynebacterium</taxon>
    </lineage>
</organism>
<dbReference type="Proteomes" id="UP000271380">
    <property type="component" value="Chromosome"/>
</dbReference>
<dbReference type="EMBL" id="LR134377">
    <property type="protein sequence ID" value="VEH07012.1"/>
    <property type="molecule type" value="Genomic_DNA"/>
</dbReference>